<protein>
    <submittedName>
        <fullName evidence="1">Transposase</fullName>
    </submittedName>
</protein>
<gene>
    <name evidence="1" type="ORF">LOD99_9358</name>
</gene>
<evidence type="ECO:0000313" key="1">
    <source>
        <dbReference type="EMBL" id="KAI6646216.1"/>
    </source>
</evidence>
<proteinExistence type="predicted"/>
<dbReference type="PANTHER" id="PTHR46068:SF1">
    <property type="entry name" value="TRANSPOSASE IS30-LIKE HTH DOMAIN-CONTAINING PROTEIN"/>
    <property type="match status" value="1"/>
</dbReference>
<reference evidence="1 2" key="1">
    <citation type="journal article" date="2023" name="BMC Biol.">
        <title>The compact genome of the sponge Oopsacas minuta (Hexactinellida) is lacking key metazoan core genes.</title>
        <authorList>
            <person name="Santini S."/>
            <person name="Schenkelaars Q."/>
            <person name="Jourda C."/>
            <person name="Duchesne M."/>
            <person name="Belahbib H."/>
            <person name="Rocher C."/>
            <person name="Selva M."/>
            <person name="Riesgo A."/>
            <person name="Vervoort M."/>
            <person name="Leys S.P."/>
            <person name="Kodjabachian L."/>
            <person name="Le Bivic A."/>
            <person name="Borchiellini C."/>
            <person name="Claverie J.M."/>
            <person name="Renard E."/>
        </authorList>
    </citation>
    <scope>NUCLEOTIDE SEQUENCE [LARGE SCALE GENOMIC DNA]</scope>
    <source>
        <strain evidence="1">SPO-2</strain>
    </source>
</reference>
<accession>A0AAV7JBZ2</accession>
<dbReference type="InterPro" id="IPR036388">
    <property type="entry name" value="WH-like_DNA-bd_sf"/>
</dbReference>
<dbReference type="Gene3D" id="1.10.10.10">
    <property type="entry name" value="Winged helix-like DNA-binding domain superfamily/Winged helix DNA-binding domain"/>
    <property type="match status" value="1"/>
</dbReference>
<dbReference type="EMBL" id="JAKMXF010000359">
    <property type="protein sequence ID" value="KAI6646216.1"/>
    <property type="molecule type" value="Genomic_DNA"/>
</dbReference>
<dbReference type="Proteomes" id="UP001165289">
    <property type="component" value="Unassembled WGS sequence"/>
</dbReference>
<evidence type="ECO:0000313" key="2">
    <source>
        <dbReference type="Proteomes" id="UP001165289"/>
    </source>
</evidence>
<dbReference type="GO" id="GO:0003676">
    <property type="term" value="F:nucleic acid binding"/>
    <property type="evidence" value="ECO:0007669"/>
    <property type="project" value="InterPro"/>
</dbReference>
<keyword evidence="2" id="KW-1185">Reference proteome</keyword>
<dbReference type="Gene3D" id="3.30.420.10">
    <property type="entry name" value="Ribonuclease H-like superfamily/Ribonuclease H"/>
    <property type="match status" value="1"/>
</dbReference>
<dbReference type="InterPro" id="IPR009057">
    <property type="entry name" value="Homeodomain-like_sf"/>
</dbReference>
<dbReference type="InterPro" id="IPR036397">
    <property type="entry name" value="RNaseH_sf"/>
</dbReference>
<dbReference type="PANTHER" id="PTHR46068">
    <property type="entry name" value="PROTEIN CBG27172"/>
    <property type="match status" value="1"/>
</dbReference>
<dbReference type="AlphaFoldDB" id="A0AAV7JBZ2"/>
<sequence length="343" mass="39831">MLEEIRSKIVTFHESGFSNSEILKRLKNDKVNPMLIYRTIKRYVETGSVSDRKRIGRPRSARTPALKNSVRCRILRNPRRSMRKMSREFCVNHETMRKLVVEDLGMKSYKRKNVHHLNDSIRRKRLERCIQLKARFAPGTEDQILFSDEKLFTVEEASNRQNDRILASRSQDIPDSIKYIDRVQKPLSLMVWAGVSADSRTNLIFVPQGVKINSQTYRELVLEPEIASAGEKLLQNHPWTYQQDSAPAHASKVSQSWFREQNIDFISKDEWLPSSPDLNPLDYSVWANLESRACAKSHKSLESLKVSLLSEWQKIPQEELGKAVHQFRSRLTSVIHKKGGYIE</sequence>
<dbReference type="SUPFAM" id="SSF46689">
    <property type="entry name" value="Homeodomain-like"/>
    <property type="match status" value="1"/>
</dbReference>
<organism evidence="1 2">
    <name type="scientific">Oopsacas minuta</name>
    <dbReference type="NCBI Taxonomy" id="111878"/>
    <lineage>
        <taxon>Eukaryota</taxon>
        <taxon>Metazoa</taxon>
        <taxon>Porifera</taxon>
        <taxon>Hexactinellida</taxon>
        <taxon>Hexasterophora</taxon>
        <taxon>Lyssacinosida</taxon>
        <taxon>Leucopsacidae</taxon>
        <taxon>Oopsacas</taxon>
    </lineage>
</organism>
<name>A0AAV7JBZ2_9METZ</name>
<comment type="caution">
    <text evidence="1">The sequence shown here is derived from an EMBL/GenBank/DDBJ whole genome shotgun (WGS) entry which is preliminary data.</text>
</comment>